<feature type="compositionally biased region" description="Polar residues" evidence="1">
    <location>
        <begin position="131"/>
        <end position="146"/>
    </location>
</feature>
<feature type="region of interest" description="Disordered" evidence="1">
    <location>
        <begin position="131"/>
        <end position="158"/>
    </location>
</feature>
<evidence type="ECO:0000313" key="2">
    <source>
        <dbReference type="EMBL" id="MPC32441.1"/>
    </source>
</evidence>
<reference evidence="2 3" key="1">
    <citation type="submission" date="2019-05" db="EMBL/GenBank/DDBJ databases">
        <title>Another draft genome of Portunus trituberculatus and its Hox gene families provides insights of decapod evolution.</title>
        <authorList>
            <person name="Jeong J.-H."/>
            <person name="Song I."/>
            <person name="Kim S."/>
            <person name="Choi T."/>
            <person name="Kim D."/>
            <person name="Ryu S."/>
            <person name="Kim W."/>
        </authorList>
    </citation>
    <scope>NUCLEOTIDE SEQUENCE [LARGE SCALE GENOMIC DNA]</scope>
    <source>
        <tissue evidence="2">Muscle</tissue>
    </source>
</reference>
<feature type="compositionally biased region" description="Basic and acidic residues" evidence="1">
    <location>
        <begin position="147"/>
        <end position="158"/>
    </location>
</feature>
<evidence type="ECO:0000313" key="3">
    <source>
        <dbReference type="Proteomes" id="UP000324222"/>
    </source>
</evidence>
<comment type="caution">
    <text evidence="2">The sequence shown here is derived from an EMBL/GenBank/DDBJ whole genome shotgun (WGS) entry which is preliminary data.</text>
</comment>
<sequence length="158" mass="17357">MVWDQGCNVLWSSSQFSGKEAVVAGQLTCRAATGQSPGSVLNLLLVVDTERVDYRPGVSLPHEGRVEAESETLLYLYLILVFVNSFKKVQKSPESGSRESGSLVVRDTYTTFVFPRDQGLGLRHTREITGGSAQARWNTGWSSSSNTDKRDAAREDKA</sequence>
<name>A0A5B7EE35_PORTR</name>
<evidence type="ECO:0000256" key="1">
    <source>
        <dbReference type="SAM" id="MobiDB-lite"/>
    </source>
</evidence>
<dbReference type="AlphaFoldDB" id="A0A5B7EE35"/>
<organism evidence="2 3">
    <name type="scientific">Portunus trituberculatus</name>
    <name type="common">Swimming crab</name>
    <name type="synonym">Neptunus trituberculatus</name>
    <dbReference type="NCBI Taxonomy" id="210409"/>
    <lineage>
        <taxon>Eukaryota</taxon>
        <taxon>Metazoa</taxon>
        <taxon>Ecdysozoa</taxon>
        <taxon>Arthropoda</taxon>
        <taxon>Crustacea</taxon>
        <taxon>Multicrustacea</taxon>
        <taxon>Malacostraca</taxon>
        <taxon>Eumalacostraca</taxon>
        <taxon>Eucarida</taxon>
        <taxon>Decapoda</taxon>
        <taxon>Pleocyemata</taxon>
        <taxon>Brachyura</taxon>
        <taxon>Eubrachyura</taxon>
        <taxon>Portunoidea</taxon>
        <taxon>Portunidae</taxon>
        <taxon>Portuninae</taxon>
        <taxon>Portunus</taxon>
    </lineage>
</organism>
<keyword evidence="3" id="KW-1185">Reference proteome</keyword>
<proteinExistence type="predicted"/>
<dbReference type="EMBL" id="VSRR010002627">
    <property type="protein sequence ID" value="MPC32441.1"/>
    <property type="molecule type" value="Genomic_DNA"/>
</dbReference>
<dbReference type="Proteomes" id="UP000324222">
    <property type="component" value="Unassembled WGS sequence"/>
</dbReference>
<gene>
    <name evidence="2" type="ORF">E2C01_025752</name>
</gene>
<protein>
    <submittedName>
        <fullName evidence="2">Uncharacterized protein</fullName>
    </submittedName>
</protein>
<accession>A0A5B7EE35</accession>